<dbReference type="InterPro" id="IPR038766">
    <property type="entry name" value="Membrane_comp_ABC_pdt"/>
</dbReference>
<comment type="subcellular location">
    <subcellularLocation>
        <location evidence="1">Cell membrane</location>
        <topology evidence="1">Multi-pass membrane protein</topology>
    </subcellularLocation>
</comment>
<dbReference type="RefSeq" id="WP_347298981.1">
    <property type="nucleotide sequence ID" value="NZ_JAFREL020000008.1"/>
</dbReference>
<evidence type="ECO:0000259" key="7">
    <source>
        <dbReference type="Pfam" id="PF02687"/>
    </source>
</evidence>
<keyword evidence="3 6" id="KW-0812">Transmembrane</keyword>
<evidence type="ECO:0000313" key="8">
    <source>
        <dbReference type="EMBL" id="MEO1773179.1"/>
    </source>
</evidence>
<dbReference type="InterPro" id="IPR003838">
    <property type="entry name" value="ABC3_permease_C"/>
</dbReference>
<evidence type="ECO:0000256" key="5">
    <source>
        <dbReference type="ARBA" id="ARBA00023136"/>
    </source>
</evidence>
<gene>
    <name evidence="8" type="ORF">JZO67_005163</name>
</gene>
<evidence type="ECO:0000256" key="3">
    <source>
        <dbReference type="ARBA" id="ARBA00022692"/>
    </source>
</evidence>
<evidence type="ECO:0000256" key="4">
    <source>
        <dbReference type="ARBA" id="ARBA00022989"/>
    </source>
</evidence>
<feature type="non-terminal residue" evidence="8">
    <location>
        <position position="1"/>
    </location>
</feature>
<feature type="domain" description="ABC3 transporter permease C-terminal" evidence="7">
    <location>
        <begin position="354"/>
        <end position="458"/>
    </location>
</feature>
<reference evidence="8 9" key="1">
    <citation type="submission" date="2021-03" db="EMBL/GenBank/DDBJ databases">
        <authorList>
            <person name="Gilmore M.S."/>
            <person name="Schwartzman J."/>
            <person name="Van Tyne D."/>
            <person name="Martin M."/>
            <person name="Earl A.M."/>
            <person name="Manson A.L."/>
            <person name="Straub T."/>
            <person name="Salamzade R."/>
            <person name="Saavedra J."/>
            <person name="Lebreton F."/>
            <person name="Prichula J."/>
            <person name="Schaufler K."/>
            <person name="Gaca A."/>
            <person name="Sgardioli B."/>
            <person name="Wagenaar J."/>
            <person name="Strong T."/>
        </authorList>
    </citation>
    <scope>NUCLEOTIDE SEQUENCE [LARGE SCALE GENOMIC DNA]</scope>
    <source>
        <strain evidence="8 9">665A</strain>
    </source>
</reference>
<keyword evidence="4 6" id="KW-1133">Transmembrane helix</keyword>
<dbReference type="PANTHER" id="PTHR30287:SF1">
    <property type="entry name" value="INNER MEMBRANE PROTEIN"/>
    <property type="match status" value="1"/>
</dbReference>
<dbReference type="PANTHER" id="PTHR30287">
    <property type="entry name" value="MEMBRANE COMPONENT OF PREDICTED ABC SUPERFAMILY METABOLITE UPTAKE TRANSPORTER"/>
    <property type="match status" value="1"/>
</dbReference>
<dbReference type="EMBL" id="JAFREL020000008">
    <property type="protein sequence ID" value="MEO1773179.1"/>
    <property type="molecule type" value="Genomic_DNA"/>
</dbReference>
<evidence type="ECO:0000256" key="2">
    <source>
        <dbReference type="ARBA" id="ARBA00022475"/>
    </source>
</evidence>
<dbReference type="Pfam" id="PF02687">
    <property type="entry name" value="FtsX"/>
    <property type="match status" value="2"/>
</dbReference>
<feature type="transmembrane region" description="Helical" evidence="6">
    <location>
        <begin position="349"/>
        <end position="375"/>
    </location>
</feature>
<evidence type="ECO:0000313" key="9">
    <source>
        <dbReference type="Proteomes" id="UP000664357"/>
    </source>
</evidence>
<sequence length="482" mass="55275">IIFILLRRTILKEHKQIGVMKALGRNNWGIIKIYTFQFVLMGLLSSIAGCLLSLPVSKWLLTIFASMIEVPDLRADFNPLYWLITIGVSTIGCWIFSILSMLDILREYPYTSMSPRVPKISAKRRNSKVWKYVSFNTRYAFKTSLRNKGRFFLMILGIAASAALLVFSFGFNDSLKEVTNQYFRTFASYDLIIESQPQQLTDDLLEDTLIQKEDKALQMVTKVNGEEYSLIILDGQVDTLKLADEILREGIIIPEYYAEKWQVTVGDTIKIDNRSVKVSCILPLGMGLSIFTSYDYAESIFDDLPRVYNTLYVQSDRPEKLEQHLKNQNMVFTTANNDREMFRSLLDNMGILIIFLIICSVILGITVIMCMNLMNLTVREFEYMFMNIMGYSKRRILSAIGEETLLQLILAIPLGFFLGYQLLQAIKGEFSQNTFALYPIVSLKSYLISATIVFLMGSTRILLSNRYIEKLDIVEGLKVQED</sequence>
<comment type="caution">
    <text evidence="8">The sequence shown here is derived from an EMBL/GenBank/DDBJ whole genome shotgun (WGS) entry which is preliminary data.</text>
</comment>
<protein>
    <recommendedName>
        <fullName evidence="7">ABC3 transporter permease C-terminal domain-containing protein</fullName>
    </recommendedName>
</protein>
<evidence type="ECO:0000256" key="1">
    <source>
        <dbReference type="ARBA" id="ARBA00004651"/>
    </source>
</evidence>
<evidence type="ECO:0000256" key="6">
    <source>
        <dbReference type="SAM" id="Phobius"/>
    </source>
</evidence>
<feature type="transmembrane region" description="Helical" evidence="6">
    <location>
        <begin position="435"/>
        <end position="456"/>
    </location>
</feature>
<feature type="transmembrane region" description="Helical" evidence="6">
    <location>
        <begin position="151"/>
        <end position="171"/>
    </location>
</feature>
<keyword evidence="2" id="KW-1003">Cell membrane</keyword>
<accession>A0ABV0EWZ1</accession>
<organism evidence="8 9">
    <name type="scientific">Candidatus Enterococcus ferrettii</name>
    <dbReference type="NCBI Taxonomy" id="2815324"/>
    <lineage>
        <taxon>Bacteria</taxon>
        <taxon>Bacillati</taxon>
        <taxon>Bacillota</taxon>
        <taxon>Bacilli</taxon>
        <taxon>Lactobacillales</taxon>
        <taxon>Enterococcaceae</taxon>
        <taxon>Enterococcus</taxon>
    </lineage>
</organism>
<reference evidence="8 9" key="2">
    <citation type="submission" date="2024-02" db="EMBL/GenBank/DDBJ databases">
        <title>The Genome Sequence of Enterococcus sp. DIV0159.</title>
        <authorList>
            <person name="Earl A."/>
            <person name="Manson A."/>
            <person name="Gilmore M."/>
            <person name="Sanders J."/>
            <person name="Shea T."/>
            <person name="Howe W."/>
            <person name="Livny J."/>
            <person name="Cuomo C."/>
            <person name="Neafsey D."/>
            <person name="Birren B."/>
        </authorList>
    </citation>
    <scope>NUCLEOTIDE SEQUENCE [LARGE SCALE GENOMIC DNA]</scope>
    <source>
        <strain evidence="8 9">665A</strain>
    </source>
</reference>
<proteinExistence type="predicted"/>
<name>A0ABV0EWZ1_9ENTE</name>
<keyword evidence="5 6" id="KW-0472">Membrane</keyword>
<feature type="transmembrane region" description="Helical" evidence="6">
    <location>
        <begin position="80"/>
        <end position="105"/>
    </location>
</feature>
<feature type="transmembrane region" description="Helical" evidence="6">
    <location>
        <begin position="396"/>
        <end position="423"/>
    </location>
</feature>
<feature type="domain" description="ABC3 transporter permease C-terminal" evidence="7">
    <location>
        <begin position="1"/>
        <end position="108"/>
    </location>
</feature>
<dbReference type="Proteomes" id="UP000664357">
    <property type="component" value="Unassembled WGS sequence"/>
</dbReference>
<keyword evidence="9" id="KW-1185">Reference proteome</keyword>
<feature type="transmembrane region" description="Helical" evidence="6">
    <location>
        <begin position="38"/>
        <end position="60"/>
    </location>
</feature>